<evidence type="ECO:0000313" key="3">
    <source>
        <dbReference type="Proteomes" id="UP001485043"/>
    </source>
</evidence>
<feature type="region of interest" description="Disordered" evidence="1">
    <location>
        <begin position="1"/>
        <end position="106"/>
    </location>
</feature>
<sequence>MLDRSKSEAGPSFHARDPPSSPSGHLQDAGGPLPGSMEPAEWVSRSASRQPATSKWGIADSNTIIPKMGAAYEMPDGQRNLRKHRREEADHDISDLGCSPQKQLHK</sequence>
<reference evidence="2 3" key="1">
    <citation type="journal article" date="2024" name="Nat. Commun.">
        <title>Phylogenomics reveals the evolutionary origins of lichenization in chlorophyte algae.</title>
        <authorList>
            <person name="Puginier C."/>
            <person name="Libourel C."/>
            <person name="Otte J."/>
            <person name="Skaloud P."/>
            <person name="Haon M."/>
            <person name="Grisel S."/>
            <person name="Petersen M."/>
            <person name="Berrin J.G."/>
            <person name="Delaux P.M."/>
            <person name="Dal Grande F."/>
            <person name="Keller J."/>
        </authorList>
    </citation>
    <scope>NUCLEOTIDE SEQUENCE [LARGE SCALE GENOMIC DNA]</scope>
    <source>
        <strain evidence="2 3">SAG 2523</strain>
    </source>
</reference>
<evidence type="ECO:0000256" key="1">
    <source>
        <dbReference type="SAM" id="MobiDB-lite"/>
    </source>
</evidence>
<dbReference type="Proteomes" id="UP001485043">
    <property type="component" value="Unassembled WGS sequence"/>
</dbReference>
<accession>A0AAW1SYH5</accession>
<dbReference type="EMBL" id="JALJOV010000595">
    <property type="protein sequence ID" value="KAK9862511.1"/>
    <property type="molecule type" value="Genomic_DNA"/>
</dbReference>
<gene>
    <name evidence="2" type="ORF">WJX84_005548</name>
</gene>
<keyword evidence="3" id="KW-1185">Reference proteome</keyword>
<proteinExistence type="predicted"/>
<dbReference type="AlphaFoldDB" id="A0AAW1SYH5"/>
<protein>
    <submittedName>
        <fullName evidence="2">Uncharacterized protein</fullName>
    </submittedName>
</protein>
<comment type="caution">
    <text evidence="2">The sequence shown here is derived from an EMBL/GenBank/DDBJ whole genome shotgun (WGS) entry which is preliminary data.</text>
</comment>
<evidence type="ECO:0000313" key="2">
    <source>
        <dbReference type="EMBL" id="KAK9862511.1"/>
    </source>
</evidence>
<organism evidence="2 3">
    <name type="scientific">Apatococcus fuscideae</name>
    <dbReference type="NCBI Taxonomy" id="2026836"/>
    <lineage>
        <taxon>Eukaryota</taxon>
        <taxon>Viridiplantae</taxon>
        <taxon>Chlorophyta</taxon>
        <taxon>core chlorophytes</taxon>
        <taxon>Trebouxiophyceae</taxon>
        <taxon>Chlorellales</taxon>
        <taxon>Chlorellaceae</taxon>
        <taxon>Apatococcus</taxon>
    </lineage>
</organism>
<name>A0AAW1SYH5_9CHLO</name>